<organism evidence="7 8">
    <name type="scientific">Acanthaster planci</name>
    <name type="common">Crown-of-thorns starfish</name>
    <dbReference type="NCBI Taxonomy" id="133434"/>
    <lineage>
        <taxon>Eukaryota</taxon>
        <taxon>Metazoa</taxon>
        <taxon>Echinodermata</taxon>
        <taxon>Eleutherozoa</taxon>
        <taxon>Asterozoa</taxon>
        <taxon>Asteroidea</taxon>
        <taxon>Valvatacea</taxon>
        <taxon>Valvatida</taxon>
        <taxon>Acanthasteridae</taxon>
        <taxon>Acanthaster</taxon>
    </lineage>
</organism>
<dbReference type="PANTHER" id="PTHR47992">
    <property type="entry name" value="PROTEIN PHOSPHATASE"/>
    <property type="match status" value="1"/>
</dbReference>
<dbReference type="Gene3D" id="3.60.40.10">
    <property type="entry name" value="PPM-type phosphatase domain"/>
    <property type="match status" value="1"/>
</dbReference>
<dbReference type="PROSITE" id="PS51746">
    <property type="entry name" value="PPM_2"/>
    <property type="match status" value="1"/>
</dbReference>
<gene>
    <name evidence="8" type="primary">LOC110988848</name>
</gene>
<evidence type="ECO:0000256" key="2">
    <source>
        <dbReference type="ARBA" id="ARBA00022801"/>
    </source>
</evidence>
<feature type="compositionally biased region" description="Low complexity" evidence="5">
    <location>
        <begin position="420"/>
        <end position="443"/>
    </location>
</feature>
<dbReference type="GO" id="GO:0004722">
    <property type="term" value="F:protein serine/threonine phosphatase activity"/>
    <property type="evidence" value="ECO:0007669"/>
    <property type="project" value="InterPro"/>
</dbReference>
<dbReference type="Proteomes" id="UP000694845">
    <property type="component" value="Unplaced"/>
</dbReference>
<dbReference type="Pfam" id="PF00481">
    <property type="entry name" value="PP2C"/>
    <property type="match status" value="1"/>
</dbReference>
<dbReference type="GeneID" id="110988848"/>
<evidence type="ECO:0000259" key="6">
    <source>
        <dbReference type="PROSITE" id="PS51746"/>
    </source>
</evidence>
<dbReference type="AlphaFoldDB" id="A0A8B7ZY07"/>
<comment type="similarity">
    <text evidence="4">Belongs to the PP2C family.</text>
</comment>
<feature type="compositionally biased region" description="Basic and acidic residues" evidence="5">
    <location>
        <begin position="385"/>
        <end position="410"/>
    </location>
</feature>
<feature type="compositionally biased region" description="Polar residues" evidence="5">
    <location>
        <begin position="684"/>
        <end position="694"/>
    </location>
</feature>
<evidence type="ECO:0000313" key="7">
    <source>
        <dbReference type="Proteomes" id="UP000694845"/>
    </source>
</evidence>
<dbReference type="SMART" id="SM00332">
    <property type="entry name" value="PP2Cc"/>
    <property type="match status" value="1"/>
</dbReference>
<dbReference type="InterPro" id="IPR015655">
    <property type="entry name" value="PP2C"/>
</dbReference>
<feature type="domain" description="PPM-type phosphatase" evidence="6">
    <location>
        <begin position="66"/>
        <end position="369"/>
    </location>
</feature>
<dbReference type="InterPro" id="IPR001932">
    <property type="entry name" value="PPM-type_phosphatase-like_dom"/>
</dbReference>
<keyword evidence="7" id="KW-1185">Reference proteome</keyword>
<proteinExistence type="inferred from homology"/>
<evidence type="ECO:0000313" key="8">
    <source>
        <dbReference type="RefSeq" id="XP_022108446.1"/>
    </source>
</evidence>
<evidence type="ECO:0000256" key="5">
    <source>
        <dbReference type="SAM" id="MobiDB-lite"/>
    </source>
</evidence>
<name>A0A8B7ZY07_ACAPL</name>
<dbReference type="OrthoDB" id="10025511at2759"/>
<dbReference type="PROSITE" id="PS01032">
    <property type="entry name" value="PPM_1"/>
    <property type="match status" value="1"/>
</dbReference>
<feature type="compositionally biased region" description="Basic residues" evidence="5">
    <location>
        <begin position="716"/>
        <end position="735"/>
    </location>
</feature>
<accession>A0A8B7ZY07</accession>
<dbReference type="InterPro" id="IPR000222">
    <property type="entry name" value="PP2C_BS"/>
</dbReference>
<sequence>MDQSKRRFFACTNKNAEVKLLIHKRIILSARKRSTTSYCKMEFAGVKTGRYSTPKMPAKRQVLGLRVTSDSNQGGRDHMEDMIAIRYERRTDNDCAFFGVFDGHGGKEAAVFARDTLWDTIKAQRGFESKDPTKVKQAISDGFLKTQEAMWKKRGSWGTTKSGYPSTSGTTACVAIVRARHMWIAHVGDSRAVMGVYGHQGLKSRTVTVDHKPESPKEVKRIEAIGGKIQSKNGVQRVVWERTKLDHSGPVRRSTCVDQIPFLAVARSLGDLWSYSTLHDDYIISPKPDVSHHVLDPRIHQCLVMGSDGLWNMLSSSDAIYILSMYHQEKRKGEKMRETMAQRLVKNAINRWVLRSLRADNTTAITIMFDFPKDSSKASNGIKTQKRENAAEEPAKTNEEEAAKTSDAKTDSPSATTGDSSPAPESAVASASSPSTSSSQESPKLTSPEAREETEEDPGMGLCIRGETDFVGVQGFGSVRPKMRHSNAYRDFVFRFHYPTPEEVAAEAREEWWQPKRKFLEDEDCEWSDWPTAKRVKPDGETYINTPFSTVASNTKRIRRHDSAPSPWLTPKEEEEEKCDCYDCHNNWAAYCLRKKKWTDKPKIEIVREYLTNPDLQEEEEEKCECFECTNGVSQFCGSSCNDYSPTKDCRCSYCKNGNPDYCTRRGRAQKSQKKKLDGPFKQTRYNTRNSPTESDVPLAQRALRSLNKSATQPPKPKKLFTPARRRVNGRHRSARLMNSC</sequence>
<dbReference type="OMA" id="RVVWERT"/>
<feature type="region of interest" description="Disordered" evidence="5">
    <location>
        <begin position="666"/>
        <end position="741"/>
    </location>
</feature>
<dbReference type="GO" id="GO:0046872">
    <property type="term" value="F:metal ion binding"/>
    <property type="evidence" value="ECO:0007669"/>
    <property type="project" value="UniProtKB-KW"/>
</dbReference>
<evidence type="ECO:0000256" key="1">
    <source>
        <dbReference type="ARBA" id="ARBA00022723"/>
    </source>
</evidence>
<feature type="region of interest" description="Disordered" evidence="5">
    <location>
        <begin position="376"/>
        <end position="462"/>
    </location>
</feature>
<dbReference type="RefSeq" id="XP_022108446.1">
    <property type="nucleotide sequence ID" value="XM_022252754.1"/>
</dbReference>
<dbReference type="SUPFAM" id="SSF81606">
    <property type="entry name" value="PP2C-like"/>
    <property type="match status" value="1"/>
</dbReference>
<evidence type="ECO:0000256" key="3">
    <source>
        <dbReference type="ARBA" id="ARBA00022912"/>
    </source>
</evidence>
<dbReference type="FunFam" id="3.60.40.10:FF:000060">
    <property type="entry name" value="Protein phosphatase 2c"/>
    <property type="match status" value="1"/>
</dbReference>
<evidence type="ECO:0000256" key="4">
    <source>
        <dbReference type="RuleBase" id="RU003465"/>
    </source>
</evidence>
<dbReference type="KEGG" id="aplc:110988848"/>
<keyword evidence="2 4" id="KW-0378">Hydrolase</keyword>
<protein>
    <submittedName>
        <fullName evidence="8">Protein phosphatase 1D-like</fullName>
    </submittedName>
</protein>
<keyword evidence="1" id="KW-0479">Metal-binding</keyword>
<dbReference type="CDD" id="cd00143">
    <property type="entry name" value="PP2Cc"/>
    <property type="match status" value="1"/>
</dbReference>
<keyword evidence="3 4" id="KW-0904">Protein phosphatase</keyword>
<reference evidence="8" key="1">
    <citation type="submission" date="2025-08" db="UniProtKB">
        <authorList>
            <consortium name="RefSeq"/>
        </authorList>
    </citation>
    <scope>IDENTIFICATION</scope>
</reference>
<dbReference type="InterPro" id="IPR036457">
    <property type="entry name" value="PPM-type-like_dom_sf"/>
</dbReference>